<gene>
    <name evidence="1" type="ORF">Vadar_007172</name>
</gene>
<name>A0ACB7X8J4_9ERIC</name>
<accession>A0ACB7X8J4</accession>
<protein>
    <submittedName>
        <fullName evidence="1">Uncharacterized protein</fullName>
    </submittedName>
</protein>
<comment type="caution">
    <text evidence="1">The sequence shown here is derived from an EMBL/GenBank/DDBJ whole genome shotgun (WGS) entry which is preliminary data.</text>
</comment>
<reference evidence="1 2" key="1">
    <citation type="journal article" date="2021" name="Hortic Res">
        <title>High-quality reference genome and annotation aids understanding of berry development for evergreen blueberry (Vaccinium darrowii).</title>
        <authorList>
            <person name="Yu J."/>
            <person name="Hulse-Kemp A.M."/>
            <person name="Babiker E."/>
            <person name="Staton M."/>
        </authorList>
    </citation>
    <scope>NUCLEOTIDE SEQUENCE [LARGE SCALE GENOMIC DNA]</scope>
    <source>
        <strain evidence="2">cv. NJ 8807/NJ 8810</strain>
        <tissue evidence="1">Young leaf</tissue>
    </source>
</reference>
<evidence type="ECO:0000313" key="2">
    <source>
        <dbReference type="Proteomes" id="UP000828048"/>
    </source>
</evidence>
<dbReference type="EMBL" id="CM037156">
    <property type="protein sequence ID" value="KAH7836900.1"/>
    <property type="molecule type" value="Genomic_DNA"/>
</dbReference>
<dbReference type="Proteomes" id="UP000828048">
    <property type="component" value="Chromosome 6"/>
</dbReference>
<organism evidence="1 2">
    <name type="scientific">Vaccinium darrowii</name>
    <dbReference type="NCBI Taxonomy" id="229202"/>
    <lineage>
        <taxon>Eukaryota</taxon>
        <taxon>Viridiplantae</taxon>
        <taxon>Streptophyta</taxon>
        <taxon>Embryophyta</taxon>
        <taxon>Tracheophyta</taxon>
        <taxon>Spermatophyta</taxon>
        <taxon>Magnoliopsida</taxon>
        <taxon>eudicotyledons</taxon>
        <taxon>Gunneridae</taxon>
        <taxon>Pentapetalae</taxon>
        <taxon>asterids</taxon>
        <taxon>Ericales</taxon>
        <taxon>Ericaceae</taxon>
        <taxon>Vaccinioideae</taxon>
        <taxon>Vaccinieae</taxon>
        <taxon>Vaccinium</taxon>
    </lineage>
</organism>
<proteinExistence type="predicted"/>
<sequence length="617" mass="67582">MNSISSTFRSTLVFTSVKLRCFSAVSSPNSTTTQDLTLVPTRKKGVSSSKNGRGGVRVSDSQLKEKWLDSLTCPFPEDLLRPNCGVSGVLRSDLDSRWVIGVDPDVSGALALLKNDDLGCSPQVFDSPHLQLLVGKRTRRRLDAKSIVQLLRSIDAPVGYDQGQNDEPSRSSAENSGPTTEPHAEPSTFLAQTLPRAQPAVQALRRNTRQRQGRGRSSGQRRGRGPTGSNSYRAFFASEDALRDFRESFQIPADVELELIPLDPSTHRLPQRHETVVPIFAICAAGLRFPIQTFTRQFLHVLDVTPEQLEWSIENVVNLFSTYGLPITSLPDSDKYANDFVFTRPLLPLGNATPTGRGLKLSSVSKTEQLQRSLVTCRITTQPLINGGGKDVLNSLLPKKGVPSTPVTTNSQTQAPSNTDAQPTVSEQERRKRRRAIDAEESRNEASSNLGDSNIGQSSLSGNEAENLNRTEALAENQNVDDIPWAPRLSYCNRPLKQTDSIRDNPGLSLALLKAVELPKDKARVEKEAGDAFVLASTIRLQDGLQERNKLLLGFEKKVKALTDENARLKEENTKAKTDASSALRDAAESKKALEGAQPKICRSNAKSRLSRGGQNT</sequence>
<evidence type="ECO:0000313" key="1">
    <source>
        <dbReference type="EMBL" id="KAH7836900.1"/>
    </source>
</evidence>
<keyword evidence="2" id="KW-1185">Reference proteome</keyword>